<protein>
    <submittedName>
        <fullName evidence="1">ATPase</fullName>
    </submittedName>
</protein>
<dbReference type="Gene3D" id="1.10.720.160">
    <property type="match status" value="1"/>
</dbReference>
<proteinExistence type="predicted"/>
<dbReference type="Gene3D" id="3.30.420.40">
    <property type="match status" value="2"/>
</dbReference>
<sequence>MILIADSGSTKANWCLIGREREVLYFGTEGYNPYYVDSQYIRQSLHSALPADVPRAEVTEVHFYGAGCEPSTEMVISQALGALFERAAISVGSDLEAAAKALLGNQPGFAAILGTGTNTCIYDGATVTHSIDPLGYMLGDEGSGSYIGKKLLIAYCREYLPLPMRQQFLSTYGLTKEKIMERVYKDPLANRFCAGFAKFVKQHLDDDFVRGLAEDAFHDFFNALVCHYPGYASYTLNCVGSIAFHFADMLKETAAHYGMATGRIIQNPIQGLAEYYQQAMTVESK</sequence>
<keyword evidence="2" id="KW-1185">Reference proteome</keyword>
<dbReference type="Proteomes" id="UP000321436">
    <property type="component" value="Unassembled WGS sequence"/>
</dbReference>
<evidence type="ECO:0000313" key="2">
    <source>
        <dbReference type="Proteomes" id="UP000321436"/>
    </source>
</evidence>
<dbReference type="EMBL" id="BKAU01000002">
    <property type="protein sequence ID" value="GEP96621.1"/>
    <property type="molecule type" value="Genomic_DNA"/>
</dbReference>
<dbReference type="PANTHER" id="PTHR43190">
    <property type="entry name" value="N-ACETYL-D-GLUCOSAMINE KINASE"/>
    <property type="match status" value="1"/>
</dbReference>
<name>A0A512RLP0_9BACT</name>
<organism evidence="1 2">
    <name type="scientific">Chitinophaga cymbidii</name>
    <dbReference type="NCBI Taxonomy" id="1096750"/>
    <lineage>
        <taxon>Bacteria</taxon>
        <taxon>Pseudomonadati</taxon>
        <taxon>Bacteroidota</taxon>
        <taxon>Chitinophagia</taxon>
        <taxon>Chitinophagales</taxon>
        <taxon>Chitinophagaceae</taxon>
        <taxon>Chitinophaga</taxon>
    </lineage>
</organism>
<gene>
    <name evidence="1" type="ORF">CCY01nite_28810</name>
</gene>
<accession>A0A512RLP0</accession>
<dbReference type="SUPFAM" id="SSF53067">
    <property type="entry name" value="Actin-like ATPase domain"/>
    <property type="match status" value="2"/>
</dbReference>
<dbReference type="OrthoDB" id="871343at2"/>
<dbReference type="PANTHER" id="PTHR43190:SF3">
    <property type="entry name" value="N-ACETYL-D-GLUCOSAMINE KINASE"/>
    <property type="match status" value="1"/>
</dbReference>
<dbReference type="InterPro" id="IPR052519">
    <property type="entry name" value="Euk-type_GlcNAc_Kinase"/>
</dbReference>
<dbReference type="RefSeq" id="WP_146862974.1">
    <property type="nucleotide sequence ID" value="NZ_BKAU01000002.1"/>
</dbReference>
<comment type="caution">
    <text evidence="1">The sequence shown here is derived from an EMBL/GenBank/DDBJ whole genome shotgun (WGS) entry which is preliminary data.</text>
</comment>
<dbReference type="CDD" id="cd24079">
    <property type="entry name" value="ASKHA_NBD_PG1100-like"/>
    <property type="match status" value="1"/>
</dbReference>
<reference evidence="1 2" key="1">
    <citation type="submission" date="2019-07" db="EMBL/GenBank/DDBJ databases">
        <title>Whole genome shotgun sequence of Chitinophaga cymbidii NBRC 109752.</title>
        <authorList>
            <person name="Hosoyama A."/>
            <person name="Uohara A."/>
            <person name="Ohji S."/>
            <person name="Ichikawa N."/>
        </authorList>
    </citation>
    <scope>NUCLEOTIDE SEQUENCE [LARGE SCALE GENOMIC DNA]</scope>
    <source>
        <strain evidence="1 2">NBRC 109752</strain>
    </source>
</reference>
<dbReference type="AlphaFoldDB" id="A0A512RLP0"/>
<evidence type="ECO:0000313" key="1">
    <source>
        <dbReference type="EMBL" id="GEP96621.1"/>
    </source>
</evidence>
<dbReference type="InterPro" id="IPR043129">
    <property type="entry name" value="ATPase_NBD"/>
</dbReference>